<organism evidence="1 2">
    <name type="scientific">Caerostris extrusa</name>
    <name type="common">Bark spider</name>
    <name type="synonym">Caerostris bankana</name>
    <dbReference type="NCBI Taxonomy" id="172846"/>
    <lineage>
        <taxon>Eukaryota</taxon>
        <taxon>Metazoa</taxon>
        <taxon>Ecdysozoa</taxon>
        <taxon>Arthropoda</taxon>
        <taxon>Chelicerata</taxon>
        <taxon>Arachnida</taxon>
        <taxon>Araneae</taxon>
        <taxon>Araneomorphae</taxon>
        <taxon>Entelegynae</taxon>
        <taxon>Araneoidea</taxon>
        <taxon>Araneidae</taxon>
        <taxon>Caerostris</taxon>
    </lineage>
</organism>
<reference evidence="1 2" key="1">
    <citation type="submission" date="2021-06" db="EMBL/GenBank/DDBJ databases">
        <title>Caerostris extrusa draft genome.</title>
        <authorList>
            <person name="Kono N."/>
            <person name="Arakawa K."/>
        </authorList>
    </citation>
    <scope>NUCLEOTIDE SEQUENCE [LARGE SCALE GENOMIC DNA]</scope>
</reference>
<name>A0AAV4NVJ5_CAEEX</name>
<accession>A0AAV4NVJ5</accession>
<dbReference type="EMBL" id="BPLR01003726">
    <property type="protein sequence ID" value="GIX87996.1"/>
    <property type="molecule type" value="Genomic_DNA"/>
</dbReference>
<gene>
    <name evidence="1" type="ORF">CEXT_701181</name>
</gene>
<proteinExistence type="predicted"/>
<sequence>MNKLDTKLLLSASTAFVRYTKELVAKGPNVTTVAITVLRNNSTRWGSLHCAIPSSSVDSWIVAYPNHRCPKTKKDAIYPIHQHRTLKNIQVLQFNSARVPFTQNSRSPSNYSNYFLGKSLPGNLTNERRAGGWINNIINTCICHPQLLPYVTRNISTEGPK</sequence>
<dbReference type="Proteomes" id="UP001054945">
    <property type="component" value="Unassembled WGS sequence"/>
</dbReference>
<dbReference type="AlphaFoldDB" id="A0AAV4NVJ5"/>
<protein>
    <submittedName>
        <fullName evidence="1">Uncharacterized protein</fullName>
    </submittedName>
</protein>
<evidence type="ECO:0000313" key="2">
    <source>
        <dbReference type="Proteomes" id="UP001054945"/>
    </source>
</evidence>
<keyword evidence="2" id="KW-1185">Reference proteome</keyword>
<comment type="caution">
    <text evidence="1">The sequence shown here is derived from an EMBL/GenBank/DDBJ whole genome shotgun (WGS) entry which is preliminary data.</text>
</comment>
<evidence type="ECO:0000313" key="1">
    <source>
        <dbReference type="EMBL" id="GIX87996.1"/>
    </source>
</evidence>